<dbReference type="InterPro" id="IPR007197">
    <property type="entry name" value="rSAM"/>
</dbReference>
<name>A0A075VED3_9PSEU</name>
<keyword evidence="7" id="KW-1185">Reference proteome</keyword>
<dbReference type="HOGENOM" id="CLU_080175_0_0_11"/>
<keyword evidence="2" id="KW-0479">Metal-binding</keyword>
<dbReference type="SFLD" id="SFLDS00029">
    <property type="entry name" value="Radical_SAM"/>
    <property type="match status" value="1"/>
</dbReference>
<dbReference type="eggNOG" id="COG0535">
    <property type="taxonomic scope" value="Bacteria"/>
</dbReference>
<feature type="domain" description="Radical SAM core" evidence="5">
    <location>
        <begin position="5"/>
        <end position="208"/>
    </location>
</feature>
<dbReference type="SFLD" id="SFLDG01386">
    <property type="entry name" value="main_SPASM_domain-containing"/>
    <property type="match status" value="1"/>
</dbReference>
<dbReference type="CDD" id="cd01335">
    <property type="entry name" value="Radical_SAM"/>
    <property type="match status" value="1"/>
</dbReference>
<evidence type="ECO:0000256" key="3">
    <source>
        <dbReference type="ARBA" id="ARBA00023004"/>
    </source>
</evidence>
<dbReference type="InterPro" id="IPR013785">
    <property type="entry name" value="Aldolase_TIM"/>
</dbReference>
<dbReference type="InterPro" id="IPR058240">
    <property type="entry name" value="rSAM_sf"/>
</dbReference>
<evidence type="ECO:0000256" key="1">
    <source>
        <dbReference type="ARBA" id="ARBA00022691"/>
    </source>
</evidence>
<dbReference type="Proteomes" id="UP000028492">
    <property type="component" value="Plasmid pAmyja1"/>
</dbReference>
<keyword evidence="6" id="KW-0614">Plasmid</keyword>
<dbReference type="SFLD" id="SFLDG01067">
    <property type="entry name" value="SPASM/twitch_domain_containing"/>
    <property type="match status" value="1"/>
</dbReference>
<dbReference type="KEGG" id="aja:AJAP_42565"/>
<dbReference type="Pfam" id="PF04055">
    <property type="entry name" value="Radical_SAM"/>
    <property type="match status" value="1"/>
</dbReference>
<organism evidence="6 7">
    <name type="scientific">Amycolatopsis japonica</name>
    <dbReference type="NCBI Taxonomy" id="208439"/>
    <lineage>
        <taxon>Bacteria</taxon>
        <taxon>Bacillati</taxon>
        <taxon>Actinomycetota</taxon>
        <taxon>Actinomycetes</taxon>
        <taxon>Pseudonocardiales</taxon>
        <taxon>Pseudonocardiaceae</taxon>
        <taxon>Amycolatopsis</taxon>
        <taxon>Amycolatopsis japonica group</taxon>
    </lineage>
</organism>
<gene>
    <name evidence="6" type="ORF">AJAP_42565</name>
</gene>
<evidence type="ECO:0000256" key="2">
    <source>
        <dbReference type="ARBA" id="ARBA00022723"/>
    </source>
</evidence>
<keyword evidence="4" id="KW-0411">Iron-sulfur</keyword>
<accession>A0A075VED3</accession>
<sequence length="285" mass="30651">MTALATDTKFLWLEITGKCQLDCGHCCADSGPDGTHGTMTTDQWKEVIFEAAGLGVRRVQFIGGEPTLHPGLLDLIRHAHSFALEIEVFSNLVRITPTMWRVFKELGVSLATSYYSDDPGEHAAITKRPTYARTKANISIARSLGIPLRVGVIDVRNGQRVDQARAELVDLGVPQIGYDRLRKVGRGASSSCGTGEKTTDATQLCGGCGDGVAAVMPDGRVRPCTMARTVTVGDLKNRSLAHVLGNMPAIREDLVRAGMPDRKNSAPEACAPDGGNCYPINCFPR</sequence>
<dbReference type="Pfam" id="PF13186">
    <property type="entry name" value="SPASM"/>
    <property type="match status" value="1"/>
</dbReference>
<reference evidence="6 7" key="1">
    <citation type="journal article" date="2014" name="J. Biotechnol.">
        <title>Complete genome sequence of the actinobacterium Amycolatopsis japonica MG417-CF17(T) (=DSM 44213T) producing (S,S)-N,N'-ethylenediaminedisuccinic acid.</title>
        <authorList>
            <person name="Stegmann E."/>
            <person name="Albersmeier A."/>
            <person name="Spohn M."/>
            <person name="Gert H."/>
            <person name="Weber T."/>
            <person name="Wohlleben W."/>
            <person name="Kalinowski J."/>
            <person name="Ruckert C."/>
        </authorList>
    </citation>
    <scope>NUCLEOTIDE SEQUENCE [LARGE SCALE GENOMIC DNA]</scope>
    <source>
        <strain evidence="7">MG417-CF17 (DSM 44213)</strain>
        <plasmid evidence="6">pAmyja1</plasmid>
    </source>
</reference>
<evidence type="ECO:0000259" key="5">
    <source>
        <dbReference type="PROSITE" id="PS51918"/>
    </source>
</evidence>
<keyword evidence="3" id="KW-0408">Iron</keyword>
<evidence type="ECO:0000256" key="4">
    <source>
        <dbReference type="ARBA" id="ARBA00023014"/>
    </source>
</evidence>
<dbReference type="SUPFAM" id="SSF102114">
    <property type="entry name" value="Radical SAM enzymes"/>
    <property type="match status" value="1"/>
</dbReference>
<proteinExistence type="predicted"/>
<dbReference type="InterPro" id="IPR050377">
    <property type="entry name" value="Radical_SAM_PqqE_MftC-like"/>
</dbReference>
<keyword evidence="1" id="KW-0949">S-adenosyl-L-methionine</keyword>
<dbReference type="GO" id="GO:0051536">
    <property type="term" value="F:iron-sulfur cluster binding"/>
    <property type="evidence" value="ECO:0007669"/>
    <property type="project" value="UniProtKB-KW"/>
</dbReference>
<evidence type="ECO:0000313" key="6">
    <source>
        <dbReference type="EMBL" id="AIG81280.1"/>
    </source>
</evidence>
<dbReference type="GO" id="GO:0003824">
    <property type="term" value="F:catalytic activity"/>
    <property type="evidence" value="ECO:0007669"/>
    <property type="project" value="InterPro"/>
</dbReference>
<dbReference type="RefSeq" id="WP_051972903.1">
    <property type="nucleotide sequence ID" value="NZ_CP008954.1"/>
</dbReference>
<geneLocation type="plasmid" evidence="6 7">
    <name>pAmyja1</name>
</geneLocation>
<dbReference type="PANTHER" id="PTHR11228:SF7">
    <property type="entry name" value="PQQA PEPTIDE CYCLASE"/>
    <property type="match status" value="1"/>
</dbReference>
<dbReference type="PROSITE" id="PS51918">
    <property type="entry name" value="RADICAL_SAM"/>
    <property type="match status" value="1"/>
</dbReference>
<dbReference type="EMBL" id="CP008954">
    <property type="protein sequence ID" value="AIG81280.1"/>
    <property type="molecule type" value="Genomic_DNA"/>
</dbReference>
<dbReference type="Gene3D" id="3.20.20.70">
    <property type="entry name" value="Aldolase class I"/>
    <property type="match status" value="1"/>
</dbReference>
<dbReference type="PANTHER" id="PTHR11228">
    <property type="entry name" value="RADICAL SAM DOMAIN PROTEIN"/>
    <property type="match status" value="1"/>
</dbReference>
<dbReference type="InterPro" id="IPR023885">
    <property type="entry name" value="4Fe4S-binding_SPASM_dom"/>
</dbReference>
<dbReference type="GO" id="GO:0046872">
    <property type="term" value="F:metal ion binding"/>
    <property type="evidence" value="ECO:0007669"/>
    <property type="project" value="UniProtKB-KW"/>
</dbReference>
<dbReference type="AlphaFoldDB" id="A0A075VED3"/>
<evidence type="ECO:0000313" key="7">
    <source>
        <dbReference type="Proteomes" id="UP000028492"/>
    </source>
</evidence>
<protein>
    <submittedName>
        <fullName evidence="6">Radical SAM domain-containing protein</fullName>
    </submittedName>
</protein>